<dbReference type="InterPro" id="IPR016186">
    <property type="entry name" value="C-type_lectin-like/link_sf"/>
</dbReference>
<protein>
    <recommendedName>
        <fullName evidence="5">Collagenase NC10/endostatin domain-containing protein</fullName>
    </recommendedName>
</protein>
<sequence>MFKSSSSVPEGSLVYIKESNSMFIRTSKGWSKLLVLSLIPCITNQAGIKVLLKIPFPLLTVAPLLSQLRMIALNFPLSGDMNGIRGADLQCYRQSQEAQLYGTFRAFLAVPTQDLTSLVKRTDRTLPVVNLKGQLLAKSWNSLFEGNNAAHFNAKKFPIYTFNGRNILKDPLWSNKMVWHGSNLRGGHVPEENCQGWQASNLTEGLASPLSQRKLLAGQRHNCSNSLVVLCSSDSQPGDTRSFGCK</sequence>
<feature type="domain" description="Collagen type XV/XVIII trimerization" evidence="2">
    <location>
        <begin position="1"/>
        <end position="39"/>
    </location>
</feature>
<proteinExistence type="predicted"/>
<dbReference type="InterPro" id="IPR010515">
    <property type="entry name" value="Collagenase_NC10/endostatin"/>
</dbReference>
<dbReference type="AlphaFoldDB" id="A0A7M4E475"/>
<reference evidence="3" key="2">
    <citation type="submission" date="2025-09" db="UniProtKB">
        <authorList>
            <consortium name="Ensembl"/>
        </authorList>
    </citation>
    <scope>IDENTIFICATION</scope>
</reference>
<organism evidence="3 4">
    <name type="scientific">Crocodylus porosus</name>
    <name type="common">Saltwater crocodile</name>
    <name type="synonym">Estuarine crocodile</name>
    <dbReference type="NCBI Taxonomy" id="8502"/>
    <lineage>
        <taxon>Eukaryota</taxon>
        <taxon>Metazoa</taxon>
        <taxon>Chordata</taxon>
        <taxon>Craniata</taxon>
        <taxon>Vertebrata</taxon>
        <taxon>Euteleostomi</taxon>
        <taxon>Archelosauria</taxon>
        <taxon>Archosauria</taxon>
        <taxon>Crocodylia</taxon>
        <taxon>Longirostres</taxon>
        <taxon>Crocodylidae</taxon>
        <taxon>Crocodylus</taxon>
    </lineage>
</organism>
<evidence type="ECO:0000313" key="4">
    <source>
        <dbReference type="Proteomes" id="UP000594220"/>
    </source>
</evidence>
<dbReference type="SUPFAM" id="SSF56436">
    <property type="entry name" value="C-type lectin-like"/>
    <property type="match status" value="1"/>
</dbReference>
<dbReference type="Gene3D" id="3.10.100.10">
    <property type="entry name" value="Mannose-Binding Protein A, subunit A"/>
    <property type="match status" value="1"/>
</dbReference>
<dbReference type="GeneTree" id="ENSGT00940000158212"/>
<dbReference type="Gene3D" id="3.40.1620.70">
    <property type="match status" value="1"/>
</dbReference>
<evidence type="ECO:0000259" key="2">
    <source>
        <dbReference type="Pfam" id="PF20010"/>
    </source>
</evidence>
<evidence type="ECO:0000313" key="3">
    <source>
        <dbReference type="Ensembl" id="ENSCPRP00005004126.1"/>
    </source>
</evidence>
<dbReference type="Pfam" id="PF06482">
    <property type="entry name" value="Endostatin"/>
    <property type="match status" value="1"/>
</dbReference>
<dbReference type="OMA" id="QRHNCSA"/>
<dbReference type="Pfam" id="PF20010">
    <property type="entry name" value="Collagen_trimer"/>
    <property type="match status" value="1"/>
</dbReference>
<dbReference type="InterPro" id="IPR016187">
    <property type="entry name" value="CTDL_fold"/>
</dbReference>
<feature type="domain" description="Collagenase NC10/endostatin" evidence="1">
    <location>
        <begin position="68"/>
        <end position="235"/>
    </location>
</feature>
<keyword evidence="4" id="KW-1185">Reference proteome</keyword>
<dbReference type="Proteomes" id="UP000594220">
    <property type="component" value="Unplaced"/>
</dbReference>
<evidence type="ECO:0008006" key="5">
    <source>
        <dbReference type="Google" id="ProtNLM"/>
    </source>
</evidence>
<dbReference type="Ensembl" id="ENSCPRT00005004837.1">
    <property type="protein sequence ID" value="ENSCPRP00005004126.1"/>
    <property type="gene ID" value="ENSCPRG00005003033.1"/>
</dbReference>
<name>A0A7M4E475_CROPO</name>
<reference evidence="3" key="1">
    <citation type="submission" date="2025-08" db="UniProtKB">
        <authorList>
            <consortium name="Ensembl"/>
        </authorList>
    </citation>
    <scope>IDENTIFICATION</scope>
</reference>
<dbReference type="InterPro" id="IPR045463">
    <property type="entry name" value="XV/XVIII_trimerization_dom"/>
</dbReference>
<evidence type="ECO:0000259" key="1">
    <source>
        <dbReference type="Pfam" id="PF06482"/>
    </source>
</evidence>
<accession>A0A7M4E475</accession>